<dbReference type="Gene3D" id="3.40.50.12780">
    <property type="entry name" value="N-terminal domain of ligase-like"/>
    <property type="match status" value="1"/>
</dbReference>
<dbReference type="Gene3D" id="3.40.50.980">
    <property type="match status" value="2"/>
</dbReference>
<evidence type="ECO:0000256" key="3">
    <source>
        <dbReference type="ARBA" id="ARBA00022450"/>
    </source>
</evidence>
<dbReference type="InterPro" id="IPR036736">
    <property type="entry name" value="ACP-like_sf"/>
</dbReference>
<dbReference type="GO" id="GO:0008610">
    <property type="term" value="P:lipid biosynthetic process"/>
    <property type="evidence" value="ECO:0007669"/>
    <property type="project" value="UniProtKB-ARBA"/>
</dbReference>
<evidence type="ECO:0000313" key="8">
    <source>
        <dbReference type="Proteomes" id="UP000658225"/>
    </source>
</evidence>
<gene>
    <name evidence="7" type="ORF">H4683_003957</name>
</gene>
<dbReference type="InterPro" id="IPR000873">
    <property type="entry name" value="AMP-dep_synth/lig_dom"/>
</dbReference>
<keyword evidence="8" id="KW-1185">Reference proteome</keyword>
<sequence>MKKEIFDSDKSIQMNKVNSSWLAVELFTDFSRINSKRSISSLDEITLSPTLTERLNLLCGKQNLSMTEVIMSAYLIFLYRYTGKKHLLLGFQSNVQTLVPLKIPIESGKSVIDLIRNINNSYPNFNQKKIPNLASENFSDIMPDVVFNVDNTPSKNHHFILERHTNIEIVLTFKQIDGKVHLHWEYDSGLFERGTIERISENFLVLLKSILNNPTSGLNYLPLLCEKEKRMLAGFNDTSMPYSNNHTIHQLFEECVDKYPDRIGVRHRGQNVTYIELESRANQMAHMLRAKGYGKEAKIGLFLEHSEQKIITILAVLKAGYAYVPLDPDLPQARLEYIIHDCQLDMVITEGHLSKRINTYTGEVFELEYEELKTLPSSRLEMVNLPNDLAYIIYTSGSTGRPKGTLLTHQGVCNFVTSQVKVFGIHQNSRILQFASFSFDVSVMETFFALTHGASVVLAPSEELKDPSRLKTLFIKEKITFAVLSPSMISQLTPGQYPYLECLVSGGEICPSSLAKIWSTYVHFINAYGPTETTVCSTAWSSRENQNILDTLPIGKPLPNCEIHILDKQLNPVPVGVSGELYIGEPGVAKGYLNNESLTRERFIFKPQISKFTLYKTGDLGRFLPDGNISFLGRKDDQVKIRGYRIELQEVESVLLEFESIREVVVMTIRNKQDEQQIVAYIVPSNDVTEQEIWRYLRDTLPMYMLPQYLILMSDFPYSATGKIDRKSLPKPERHIKQNLDYVAPTTQLEKILIEIWQDVLGVQNIGVKDHFFEHGGHSIKVSQAITRINRKFGIQLMQRDIFENSRVVDLIKLFESRGVLEPSTSINNTIPRLLEQKNYELSHAQKRLWHFEQMNLNRTVYNVPICLKINGEVDIDNFQSALQMIVDRHDILRSNITIVRSQPVQTINKYMPVELIKENWTSRSRKEIEELTTNALDEISGSIINLAEGPLFNAHIFKISKEEYIFLFNVHHIVFDGWSTEQFLEELDLNYTSLGADKNPQYKPLPIQYTDYAVWQNSLIESQQLEKNRDYWLNHLQGELPVINFPTDFPRLPVQSYRGASTSREISLRLNSDLNNFCQENDLTMYMLVLSAFQVLLHRYTGQQDIIVGTPVADRPCQETENLIGMFVNVLPIRQQDISGSKPFNVFLKEVKETVLSHLDHKQYPFDKLVGELMTNRDLSHHPIFSVMFAQEYVNSMYPVGELQAYRVNPPVTTSKFDFTLYLEEAGNTNCLSLEYSTDLFEKDTMDRFLENLVELLAAIIENPHCEIALLPVCSSQERQQLLLGMHNSYSFKKNVLDLQERFEEQVDASPNKIAVRFEDEIITYKELNERVNKLAHVLRKSDVGVETPVALLFHRSIEMIVGILAVVKAGGYYIPIDPDYPDERISYILKNSKARILLTHRNADKQLTQYKGNILNLNRNSDLQIIDQESNCNPTKINSLDDPLYMIYTSGSTGKPKGVIVTHANLGRLFDTTKNSFEFDSQDIWTMFHSYCFDFSVWEMYGALLHGGSLIIISEKVAKSAPDFLDLLYQERVTVLNQIPSAFYNLIEADAMKKASSLGQHLRYVIFGGEALNIQRLRPWFNRYDKQTELINMYGITEVTVHCTHRKITEEDLDVLWQGSPIGLSLDDLQIYLLDNHGQLVPYGAVGEIHVSGPGLTKCYFDNPEKTAEVFGECSIPELKGVRLYKSGDLARYNNEGELEHVGRIDHQVKVRGYRIELGEIDAVLARQNDVGNCVTIAYQRNENELQIISYVETEVVRSLKEWHHLLKQFLPEYMMPARIININKIPKTKNGKIDRNSLPDPGQIIFSSEYMAPRTIIEQELVRIWKEVLIVNEIGIHDNFFEIGGHSLNATNLINRVNSQYGAILNYRDIFTHPTIAEQIKIIQPEKSIRKSQYAFDMYIGEEITTFYLSMEEYENQTLPEGAFNLRVCNI</sequence>
<dbReference type="FunFam" id="3.40.50.980:FF:000001">
    <property type="entry name" value="Non-ribosomal peptide synthetase"/>
    <property type="match status" value="2"/>
</dbReference>
<dbReference type="GO" id="GO:0003824">
    <property type="term" value="F:catalytic activity"/>
    <property type="evidence" value="ECO:0007669"/>
    <property type="project" value="InterPro"/>
</dbReference>
<comment type="caution">
    <text evidence="7">The sequence shown here is derived from an EMBL/GenBank/DDBJ whole genome shotgun (WGS) entry which is preliminary data.</text>
</comment>
<evidence type="ECO:0000313" key="7">
    <source>
        <dbReference type="EMBL" id="MBE1556831.1"/>
    </source>
</evidence>
<dbReference type="SUPFAM" id="SSF47336">
    <property type="entry name" value="ACP-like"/>
    <property type="match status" value="2"/>
</dbReference>
<evidence type="ECO:0000256" key="1">
    <source>
        <dbReference type="ARBA" id="ARBA00001957"/>
    </source>
</evidence>
<dbReference type="InterPro" id="IPR025110">
    <property type="entry name" value="AMP-bd_C"/>
</dbReference>
<dbReference type="InterPro" id="IPR010071">
    <property type="entry name" value="AA_adenyl_dom"/>
</dbReference>
<reference evidence="7" key="1">
    <citation type="submission" date="2020-10" db="EMBL/GenBank/DDBJ databases">
        <title>Genomic Encyclopedia of Type Strains, Phase IV (KMG-IV): sequencing the most valuable type-strain genomes for metagenomic binning, comparative biology and taxonomic classification.</title>
        <authorList>
            <person name="Goeker M."/>
        </authorList>
    </citation>
    <scope>NUCLEOTIDE SEQUENCE</scope>
    <source>
        <strain evidence="7">DSM 13886</strain>
    </source>
</reference>
<dbReference type="EMBL" id="JADBEL010000038">
    <property type="protein sequence ID" value="MBE1556831.1"/>
    <property type="molecule type" value="Genomic_DNA"/>
</dbReference>
<dbReference type="NCBIfam" id="NF003417">
    <property type="entry name" value="PRK04813.1"/>
    <property type="match status" value="2"/>
</dbReference>
<dbReference type="CDD" id="cd17643">
    <property type="entry name" value="A_NRPS_Cytc1-like"/>
    <property type="match status" value="1"/>
</dbReference>
<keyword evidence="5" id="KW-0045">Antibiotic biosynthesis</keyword>
<dbReference type="SUPFAM" id="SSF52777">
    <property type="entry name" value="CoA-dependent acyltransferases"/>
    <property type="match status" value="3"/>
</dbReference>
<dbReference type="Gene3D" id="1.10.1200.10">
    <property type="entry name" value="ACP-like"/>
    <property type="match status" value="2"/>
</dbReference>
<dbReference type="CDD" id="cd05930">
    <property type="entry name" value="A_NRPS"/>
    <property type="match status" value="1"/>
</dbReference>
<dbReference type="FunFam" id="1.10.1200.10:FF:000005">
    <property type="entry name" value="Nonribosomal peptide synthetase 1"/>
    <property type="match status" value="2"/>
</dbReference>
<dbReference type="NCBIfam" id="TIGR01733">
    <property type="entry name" value="AA-adenyl-dom"/>
    <property type="match status" value="2"/>
</dbReference>
<accession>A0A927R514</accession>
<dbReference type="InterPro" id="IPR009081">
    <property type="entry name" value="PP-bd_ACP"/>
</dbReference>
<protein>
    <submittedName>
        <fullName evidence="7">Amino acid adenylation domain-containing protein</fullName>
    </submittedName>
</protein>
<dbReference type="RefSeq" id="WP_192600445.1">
    <property type="nucleotide sequence ID" value="NZ_JADBEL010000038.1"/>
</dbReference>
<dbReference type="PANTHER" id="PTHR45527:SF1">
    <property type="entry name" value="FATTY ACID SYNTHASE"/>
    <property type="match status" value="1"/>
</dbReference>
<dbReference type="CDD" id="cd19531">
    <property type="entry name" value="LCL_NRPS-like"/>
    <property type="match status" value="1"/>
</dbReference>
<dbReference type="Pfam" id="PF13193">
    <property type="entry name" value="AMP-binding_C"/>
    <property type="match status" value="1"/>
</dbReference>
<dbReference type="FunFam" id="3.40.50.12780:FF:000012">
    <property type="entry name" value="Non-ribosomal peptide synthetase"/>
    <property type="match status" value="2"/>
</dbReference>
<dbReference type="SUPFAM" id="SSF56801">
    <property type="entry name" value="Acetyl-CoA synthetase-like"/>
    <property type="match status" value="2"/>
</dbReference>
<dbReference type="GO" id="GO:0044550">
    <property type="term" value="P:secondary metabolite biosynthetic process"/>
    <property type="evidence" value="ECO:0007669"/>
    <property type="project" value="TreeGrafter"/>
</dbReference>
<evidence type="ECO:0000256" key="5">
    <source>
        <dbReference type="ARBA" id="ARBA00023194"/>
    </source>
</evidence>
<dbReference type="PROSITE" id="PS00455">
    <property type="entry name" value="AMP_BINDING"/>
    <property type="match status" value="2"/>
</dbReference>
<keyword evidence="3" id="KW-0596">Phosphopantetheine</keyword>
<comment type="similarity">
    <text evidence="2">Belongs to the ATP-dependent AMP-binding enzyme family.</text>
</comment>
<organism evidence="7 8">
    <name type="scientific">Sporosarcina limicola</name>
    <dbReference type="NCBI Taxonomy" id="34101"/>
    <lineage>
        <taxon>Bacteria</taxon>
        <taxon>Bacillati</taxon>
        <taxon>Bacillota</taxon>
        <taxon>Bacilli</taxon>
        <taxon>Bacillales</taxon>
        <taxon>Caryophanaceae</taxon>
        <taxon>Sporosarcina</taxon>
    </lineage>
</organism>
<dbReference type="GO" id="GO:0031177">
    <property type="term" value="F:phosphopantetheine binding"/>
    <property type="evidence" value="ECO:0007669"/>
    <property type="project" value="TreeGrafter"/>
</dbReference>
<dbReference type="FunFam" id="3.40.50.980:FF:000002">
    <property type="entry name" value="Enterobactin synthetase component F"/>
    <property type="match status" value="1"/>
</dbReference>
<dbReference type="Pfam" id="PF00550">
    <property type="entry name" value="PP-binding"/>
    <property type="match status" value="2"/>
</dbReference>
<evidence type="ECO:0000259" key="6">
    <source>
        <dbReference type="PROSITE" id="PS50075"/>
    </source>
</evidence>
<dbReference type="GO" id="GO:0005737">
    <property type="term" value="C:cytoplasm"/>
    <property type="evidence" value="ECO:0007669"/>
    <property type="project" value="TreeGrafter"/>
</dbReference>
<name>A0A927R514_9BACL</name>
<proteinExistence type="inferred from homology"/>
<dbReference type="InterPro" id="IPR006162">
    <property type="entry name" value="Ppantetheine_attach_site"/>
</dbReference>
<dbReference type="PANTHER" id="PTHR45527">
    <property type="entry name" value="NONRIBOSOMAL PEPTIDE SYNTHETASE"/>
    <property type="match status" value="1"/>
</dbReference>
<dbReference type="Pfam" id="PF00501">
    <property type="entry name" value="AMP-binding"/>
    <property type="match status" value="2"/>
</dbReference>
<dbReference type="Gene3D" id="3.30.300.30">
    <property type="match status" value="2"/>
</dbReference>
<dbReference type="PROSITE" id="PS50075">
    <property type="entry name" value="CARRIER"/>
    <property type="match status" value="2"/>
</dbReference>
<dbReference type="Gene3D" id="2.30.38.10">
    <property type="entry name" value="Luciferase, Domain 3"/>
    <property type="match status" value="1"/>
</dbReference>
<comment type="cofactor">
    <cofactor evidence="1">
        <name>pantetheine 4'-phosphate</name>
        <dbReference type="ChEBI" id="CHEBI:47942"/>
    </cofactor>
</comment>
<dbReference type="InterPro" id="IPR042099">
    <property type="entry name" value="ANL_N_sf"/>
</dbReference>
<keyword evidence="4" id="KW-0597">Phosphoprotein</keyword>
<dbReference type="GO" id="GO:0043041">
    <property type="term" value="P:amino acid activation for nonribosomal peptide biosynthetic process"/>
    <property type="evidence" value="ECO:0007669"/>
    <property type="project" value="TreeGrafter"/>
</dbReference>
<dbReference type="InterPro" id="IPR001242">
    <property type="entry name" value="Condensation_dom"/>
</dbReference>
<feature type="domain" description="Carrier" evidence="6">
    <location>
        <begin position="1815"/>
        <end position="1890"/>
    </location>
</feature>
<evidence type="ECO:0000256" key="2">
    <source>
        <dbReference type="ARBA" id="ARBA00006432"/>
    </source>
</evidence>
<dbReference type="Gene3D" id="3.30.559.10">
    <property type="entry name" value="Chloramphenicol acetyltransferase-like domain"/>
    <property type="match status" value="1"/>
</dbReference>
<dbReference type="Gene3D" id="3.30.559.30">
    <property type="entry name" value="Nonribosomal peptide synthetase, condensation domain"/>
    <property type="match status" value="2"/>
</dbReference>
<dbReference type="InterPro" id="IPR020845">
    <property type="entry name" value="AMP-binding_CS"/>
</dbReference>
<dbReference type="Pfam" id="PF00668">
    <property type="entry name" value="Condensation"/>
    <property type="match status" value="1"/>
</dbReference>
<dbReference type="Proteomes" id="UP000658225">
    <property type="component" value="Unassembled WGS sequence"/>
</dbReference>
<dbReference type="InterPro" id="IPR045851">
    <property type="entry name" value="AMP-bd_C_sf"/>
</dbReference>
<feature type="domain" description="Carrier" evidence="6">
    <location>
        <begin position="744"/>
        <end position="819"/>
    </location>
</feature>
<dbReference type="GO" id="GO:0017000">
    <property type="term" value="P:antibiotic biosynthetic process"/>
    <property type="evidence" value="ECO:0007669"/>
    <property type="project" value="UniProtKB-KW"/>
</dbReference>
<dbReference type="PROSITE" id="PS00012">
    <property type="entry name" value="PHOSPHOPANTETHEINE"/>
    <property type="match status" value="1"/>
</dbReference>
<evidence type="ECO:0000256" key="4">
    <source>
        <dbReference type="ARBA" id="ARBA00022553"/>
    </source>
</evidence>
<dbReference type="InterPro" id="IPR023213">
    <property type="entry name" value="CAT-like_dom_sf"/>
</dbReference>